<proteinExistence type="inferred from homology"/>
<dbReference type="VEuPathDB" id="TriTrypDB:TCDM_05048"/>
<feature type="compositionally biased region" description="Polar residues" evidence="9">
    <location>
        <begin position="161"/>
        <end position="172"/>
    </location>
</feature>
<sequence>MYIFIGVLFFVLFWLFAVFFCFALLLTPAMGDAEVDFWTPTIEAFKPLQLNGPDLTPKLLKRPPFRFIADIVTSINARFAAYDHVLSPAQLDVTKIDSKEKKVEYLTTLVKYVGFLLGRKIDVNVKKVVSGSEPEKTNAFLQCLALAVGYAQQDKARRAKNSSTEVQEPSRPTTATTATAPEASNTVTASLPQHNMPRRISNYVEKAQKKELVMREATQFFNKVSGYGYLKLDQEQSMREVGQSIVEMYNELKNNTTATQPSSLPLDALETAINRQIEVVRQVSLLQEENDTLLEKLEVLLSS</sequence>
<feature type="region of interest" description="Disordered" evidence="9">
    <location>
        <begin position="156"/>
        <end position="191"/>
    </location>
</feature>
<evidence type="ECO:0000259" key="10">
    <source>
        <dbReference type="Pfam" id="PF10243"/>
    </source>
</evidence>
<dbReference type="GO" id="GO:0005930">
    <property type="term" value="C:axoneme"/>
    <property type="evidence" value="ECO:0007669"/>
    <property type="project" value="UniProtKB-SubCell"/>
</dbReference>
<dbReference type="EMBL" id="AYLP01000047">
    <property type="protein sequence ID" value="ESS66300.1"/>
    <property type="molecule type" value="Genomic_DNA"/>
</dbReference>
<dbReference type="InterPro" id="IPR040468">
    <property type="entry name" value="TRAF3IP1_N"/>
</dbReference>
<dbReference type="PANTHER" id="PTHR31363">
    <property type="entry name" value="TRAF3-INTERACTING PROTEIN 1"/>
    <property type="match status" value="1"/>
</dbReference>
<dbReference type="Proteomes" id="UP000017861">
    <property type="component" value="Unassembled WGS sequence"/>
</dbReference>
<dbReference type="OrthoDB" id="10258914at2759"/>
<evidence type="ECO:0000256" key="4">
    <source>
        <dbReference type="ARBA" id="ARBA00022794"/>
    </source>
</evidence>
<dbReference type="InterPro" id="IPR042576">
    <property type="entry name" value="TRAF3IP1_N_sf"/>
</dbReference>
<dbReference type="GO" id="GO:0070507">
    <property type="term" value="P:regulation of microtubule cytoskeleton organization"/>
    <property type="evidence" value="ECO:0007669"/>
    <property type="project" value="TreeGrafter"/>
</dbReference>
<gene>
    <name evidence="11" type="ORF">TCDM_05048</name>
</gene>
<feature type="compositionally biased region" description="Polar residues" evidence="9">
    <location>
        <begin position="182"/>
        <end position="191"/>
    </location>
</feature>
<keyword evidence="5" id="KW-0175">Coiled coil</keyword>
<organism evidence="11 12">
    <name type="scientific">Trypanosoma cruzi Dm28c</name>
    <dbReference type="NCBI Taxonomy" id="1416333"/>
    <lineage>
        <taxon>Eukaryota</taxon>
        <taxon>Discoba</taxon>
        <taxon>Euglenozoa</taxon>
        <taxon>Kinetoplastea</taxon>
        <taxon>Metakinetoplastina</taxon>
        <taxon>Trypanosomatida</taxon>
        <taxon>Trypanosomatidae</taxon>
        <taxon>Trypanosoma</taxon>
        <taxon>Schizotrypanum</taxon>
    </lineage>
</organism>
<evidence type="ECO:0000256" key="1">
    <source>
        <dbReference type="ARBA" id="ARBA00004120"/>
    </source>
</evidence>
<evidence type="ECO:0000256" key="8">
    <source>
        <dbReference type="ARBA" id="ARBA00043971"/>
    </source>
</evidence>
<comment type="subcellular location">
    <subcellularLocation>
        <location evidence="2">Cytoplasm</location>
        <location evidence="2">Cytoskeleton</location>
        <location evidence="2">Cilium axoneme</location>
    </subcellularLocation>
    <subcellularLocation>
        <location evidence="1">Cytoplasm</location>
        <location evidence="1">Cytoskeleton</location>
        <location evidence="1">Cilium basal body</location>
    </subcellularLocation>
</comment>
<accession>V5AZG9</accession>
<dbReference type="GO" id="GO:0042073">
    <property type="term" value="P:intraciliary transport"/>
    <property type="evidence" value="ECO:0007669"/>
    <property type="project" value="TreeGrafter"/>
</dbReference>
<dbReference type="PANTHER" id="PTHR31363:SF1">
    <property type="entry name" value="TRAF3-INTERACTING PROTEIN 1 N-TERMINAL DOMAIN-CONTAINING PROTEIN"/>
    <property type="match status" value="1"/>
</dbReference>
<dbReference type="GO" id="GO:0030992">
    <property type="term" value="C:intraciliary transport particle B"/>
    <property type="evidence" value="ECO:0007669"/>
    <property type="project" value="TreeGrafter"/>
</dbReference>
<evidence type="ECO:0000256" key="9">
    <source>
        <dbReference type="SAM" id="MobiDB-lite"/>
    </source>
</evidence>
<keyword evidence="7" id="KW-0966">Cell projection</keyword>
<evidence type="ECO:0000256" key="6">
    <source>
        <dbReference type="ARBA" id="ARBA00023212"/>
    </source>
</evidence>
<dbReference type="Pfam" id="PF10243">
    <property type="entry name" value="MIP-T3"/>
    <property type="match status" value="1"/>
</dbReference>
<feature type="domain" description="TRAF3-interacting protein 1 N-terminal" evidence="10">
    <location>
        <begin position="37"/>
        <end position="145"/>
    </location>
</feature>
<evidence type="ECO:0000256" key="3">
    <source>
        <dbReference type="ARBA" id="ARBA00022490"/>
    </source>
</evidence>
<comment type="caution">
    <text evidence="11">The sequence shown here is derived from an EMBL/GenBank/DDBJ whole genome shotgun (WGS) entry which is preliminary data.</text>
</comment>
<evidence type="ECO:0000256" key="7">
    <source>
        <dbReference type="ARBA" id="ARBA00023273"/>
    </source>
</evidence>
<dbReference type="GO" id="GO:0008017">
    <property type="term" value="F:microtubule binding"/>
    <property type="evidence" value="ECO:0007669"/>
    <property type="project" value="InterPro"/>
</dbReference>
<keyword evidence="6" id="KW-0206">Cytoskeleton</keyword>
<dbReference type="GO" id="GO:0036064">
    <property type="term" value="C:ciliary basal body"/>
    <property type="evidence" value="ECO:0007669"/>
    <property type="project" value="TreeGrafter"/>
</dbReference>
<dbReference type="InterPro" id="IPR018799">
    <property type="entry name" value="TRAF3IP1"/>
</dbReference>
<reference evidence="11 12" key="1">
    <citation type="journal article" date="2014" name="Genome Announc.">
        <title>Trypanosoma cruzi Clone Dm28c Draft Genome Sequence.</title>
        <authorList>
            <person name="Grisard E.C."/>
            <person name="Teixeira S.M."/>
            <person name="de Almeida L.G."/>
            <person name="Stoco P.H."/>
            <person name="Gerber A.L."/>
            <person name="Talavera-Lopez C."/>
            <person name="Lima O.C."/>
            <person name="Andersson B."/>
            <person name="de Vasconcelos A.T."/>
        </authorList>
    </citation>
    <scope>NUCLEOTIDE SEQUENCE [LARGE SCALE GENOMIC DNA]</scope>
    <source>
        <strain evidence="11 12">Dm28c</strain>
    </source>
</reference>
<dbReference type="AlphaFoldDB" id="V5AZG9"/>
<evidence type="ECO:0000313" key="12">
    <source>
        <dbReference type="Proteomes" id="UP000017861"/>
    </source>
</evidence>
<dbReference type="Gene3D" id="1.10.418.50">
    <property type="entry name" value="Microtubule-binding protein MIP-T3"/>
    <property type="match status" value="1"/>
</dbReference>
<evidence type="ECO:0000256" key="5">
    <source>
        <dbReference type="ARBA" id="ARBA00023054"/>
    </source>
</evidence>
<evidence type="ECO:0000256" key="2">
    <source>
        <dbReference type="ARBA" id="ARBA00004430"/>
    </source>
</evidence>
<name>V5AZG9_TRYCR</name>
<comment type="similarity">
    <text evidence="8">Belongs to the TRAF3IP1 family.</text>
</comment>
<evidence type="ECO:0000313" key="11">
    <source>
        <dbReference type="EMBL" id="ESS66300.1"/>
    </source>
</evidence>
<dbReference type="GO" id="GO:0060271">
    <property type="term" value="P:cilium assembly"/>
    <property type="evidence" value="ECO:0007669"/>
    <property type="project" value="TreeGrafter"/>
</dbReference>
<protein>
    <recommendedName>
        <fullName evidence="10">TRAF3-interacting protein 1 N-terminal domain-containing protein</fullName>
    </recommendedName>
</protein>
<keyword evidence="4" id="KW-0970">Cilium biogenesis/degradation</keyword>
<keyword evidence="3" id="KW-0963">Cytoplasm</keyword>